<keyword evidence="6" id="KW-0802">TPR repeat</keyword>
<dbReference type="PROSITE" id="PS50005">
    <property type="entry name" value="TPR"/>
    <property type="match status" value="1"/>
</dbReference>
<keyword evidence="7" id="KW-0812">Transmembrane</keyword>
<comment type="caution">
    <text evidence="8">The sequence shown here is derived from an EMBL/GenBank/DDBJ whole genome shotgun (WGS) entry which is preliminary data.</text>
</comment>
<keyword evidence="8" id="KW-0547">Nucleotide-binding</keyword>
<accession>A0A317EUN5</accession>
<evidence type="ECO:0000313" key="8">
    <source>
        <dbReference type="EMBL" id="PWS29539.1"/>
    </source>
</evidence>
<evidence type="ECO:0000256" key="4">
    <source>
        <dbReference type="ARBA" id="ARBA00022777"/>
    </source>
</evidence>
<evidence type="ECO:0000313" key="9">
    <source>
        <dbReference type="Proteomes" id="UP000245379"/>
    </source>
</evidence>
<dbReference type="InterPro" id="IPR011990">
    <property type="entry name" value="TPR-like_helical_dom_sf"/>
</dbReference>
<dbReference type="OrthoDB" id="943406at2"/>
<feature type="repeat" description="TPR" evidence="6">
    <location>
        <begin position="84"/>
        <end position="117"/>
    </location>
</feature>
<dbReference type="GO" id="GO:0004673">
    <property type="term" value="F:protein histidine kinase activity"/>
    <property type="evidence" value="ECO:0007669"/>
    <property type="project" value="UniProtKB-EC"/>
</dbReference>
<feature type="transmembrane region" description="Helical" evidence="7">
    <location>
        <begin position="304"/>
        <end position="324"/>
    </location>
</feature>
<dbReference type="InterPro" id="IPR019734">
    <property type="entry name" value="TPR_rpt"/>
</dbReference>
<keyword evidence="7" id="KW-1133">Transmembrane helix</keyword>
<dbReference type="Proteomes" id="UP000245379">
    <property type="component" value="Unassembled WGS sequence"/>
</dbReference>
<protein>
    <recommendedName>
        <fullName evidence="2">histidine kinase</fullName>
        <ecNumber evidence="2">2.7.13.3</ecNumber>
    </recommendedName>
</protein>
<name>A0A317EUN5_9SPHI</name>
<keyword evidence="4" id="KW-0418">Kinase</keyword>
<sequence>MPNPAYDNAFTFRESGDTDRAFYYFNRAKDVFTKNGDSLGVGKCLLNMAIISTDKGDYFGGQELSLNAIRFFNPANPAQFFFIHSNYNNLGIASYKLKDYSNSLKFYAQALSYSKDSADTRLYLNNQAKVYQELKEYTKAIAIYKKVLSGVSKNPKEYARALSNLAMAEWQNNSLYNPIPLLHKARLMREENKDLWGMNSSYATLLEYYERSSPATALSYAKKMYEVARELSSPDDELFALQNIIELSDAEQGRAYFSMFTKKQDSLLSVRNAAKNQFALIRYESEKNKADNLILQKDNQAKSYQVVLLISGIILTAVSAILIYRKRKQKLALDAKNAIKESQLRTSKKVHDVVANGLYRLMTEFENQAEVNRVEMLDQMEDLYEKSRDISYDKPIDEEKPFHELISELLGSFAGENTRILIAGNEDVLWQKVCPATRYELIQILQELMINMKKHSRADQVVLRFERLDNHILINYQDNGIGIKNKLTFNNGLRNTGNRIETINGAINFDTTMEKGLKIELSFPVA</sequence>
<evidence type="ECO:0000256" key="3">
    <source>
        <dbReference type="ARBA" id="ARBA00022679"/>
    </source>
</evidence>
<evidence type="ECO:0000256" key="6">
    <source>
        <dbReference type="PROSITE-ProRule" id="PRU00339"/>
    </source>
</evidence>
<reference evidence="8 9" key="1">
    <citation type="submission" date="2018-05" db="EMBL/GenBank/DDBJ databases">
        <title>Pedobacter paludis sp. nov., isolated from wetland soil.</title>
        <authorList>
            <person name="Zhang Y."/>
            <person name="Wang G."/>
        </authorList>
    </citation>
    <scope>NUCLEOTIDE SEQUENCE [LARGE SCALE GENOMIC DNA]</scope>
    <source>
        <strain evidence="8 9">KCTC22721</strain>
    </source>
</reference>
<evidence type="ECO:0000256" key="5">
    <source>
        <dbReference type="ARBA" id="ARBA00023012"/>
    </source>
</evidence>
<proteinExistence type="predicted"/>
<dbReference type="InterPro" id="IPR036890">
    <property type="entry name" value="HATPase_C_sf"/>
</dbReference>
<keyword evidence="3" id="KW-0808">Transferase</keyword>
<dbReference type="PANTHER" id="PTHR24421">
    <property type="entry name" value="NITRATE/NITRITE SENSOR PROTEIN NARX-RELATED"/>
    <property type="match status" value="1"/>
</dbReference>
<evidence type="ECO:0000256" key="7">
    <source>
        <dbReference type="SAM" id="Phobius"/>
    </source>
</evidence>
<keyword evidence="8" id="KW-0067">ATP-binding</keyword>
<dbReference type="Gene3D" id="1.25.40.10">
    <property type="entry name" value="Tetratricopeptide repeat domain"/>
    <property type="match status" value="2"/>
</dbReference>
<keyword evidence="9" id="KW-1185">Reference proteome</keyword>
<dbReference type="PANTHER" id="PTHR24421:SF10">
    <property type="entry name" value="NITRATE_NITRITE SENSOR PROTEIN NARQ"/>
    <property type="match status" value="1"/>
</dbReference>
<organism evidence="8 9">
    <name type="scientific">Pedobacter yonginense</name>
    <dbReference type="NCBI Taxonomy" id="651869"/>
    <lineage>
        <taxon>Bacteria</taxon>
        <taxon>Pseudomonadati</taxon>
        <taxon>Bacteroidota</taxon>
        <taxon>Sphingobacteriia</taxon>
        <taxon>Sphingobacteriales</taxon>
        <taxon>Sphingobacteriaceae</taxon>
        <taxon>Pedobacter</taxon>
    </lineage>
</organism>
<dbReference type="SUPFAM" id="SSF55874">
    <property type="entry name" value="ATPase domain of HSP90 chaperone/DNA topoisomerase II/histidine kinase"/>
    <property type="match status" value="1"/>
</dbReference>
<dbReference type="SUPFAM" id="SSF48452">
    <property type="entry name" value="TPR-like"/>
    <property type="match status" value="1"/>
</dbReference>
<keyword evidence="7" id="KW-0472">Membrane</keyword>
<dbReference type="EMBL" id="QGNZ01000001">
    <property type="protein sequence ID" value="PWS29539.1"/>
    <property type="molecule type" value="Genomic_DNA"/>
</dbReference>
<evidence type="ECO:0000256" key="2">
    <source>
        <dbReference type="ARBA" id="ARBA00012438"/>
    </source>
</evidence>
<dbReference type="SMART" id="SM00028">
    <property type="entry name" value="TPR"/>
    <property type="match status" value="4"/>
</dbReference>
<dbReference type="AlphaFoldDB" id="A0A317EUN5"/>
<evidence type="ECO:0000256" key="1">
    <source>
        <dbReference type="ARBA" id="ARBA00000085"/>
    </source>
</evidence>
<dbReference type="GO" id="GO:0000160">
    <property type="term" value="P:phosphorelay signal transduction system"/>
    <property type="evidence" value="ECO:0007669"/>
    <property type="project" value="UniProtKB-KW"/>
</dbReference>
<dbReference type="Pfam" id="PF13424">
    <property type="entry name" value="TPR_12"/>
    <property type="match status" value="1"/>
</dbReference>
<gene>
    <name evidence="8" type="ORF">DHW03_01580</name>
</gene>
<dbReference type="EC" id="2.7.13.3" evidence="2"/>
<dbReference type="Gene3D" id="3.30.565.10">
    <property type="entry name" value="Histidine kinase-like ATPase, C-terminal domain"/>
    <property type="match status" value="1"/>
</dbReference>
<dbReference type="GO" id="GO:0005524">
    <property type="term" value="F:ATP binding"/>
    <property type="evidence" value="ECO:0007669"/>
    <property type="project" value="UniProtKB-KW"/>
</dbReference>
<dbReference type="InterPro" id="IPR050482">
    <property type="entry name" value="Sensor_HK_TwoCompSys"/>
</dbReference>
<comment type="catalytic activity">
    <reaction evidence="1">
        <text>ATP + protein L-histidine = ADP + protein N-phospho-L-histidine.</text>
        <dbReference type="EC" id="2.7.13.3"/>
    </reaction>
</comment>
<keyword evidence="5" id="KW-0902">Two-component regulatory system</keyword>